<dbReference type="InterPro" id="IPR034085">
    <property type="entry name" value="TOG"/>
</dbReference>
<evidence type="ECO:0000259" key="5">
    <source>
        <dbReference type="SMART" id="SM01349"/>
    </source>
</evidence>
<feature type="domain" description="TOG" evidence="5">
    <location>
        <begin position="319"/>
        <end position="563"/>
    </location>
</feature>
<name>A0ABP0QF78_9DINO</name>
<keyword evidence="2" id="KW-0963">Cytoplasm</keyword>
<feature type="region of interest" description="Disordered" evidence="4">
    <location>
        <begin position="551"/>
        <end position="645"/>
    </location>
</feature>
<protein>
    <recommendedName>
        <fullName evidence="5">TOG domain-containing protein</fullName>
    </recommendedName>
</protein>
<evidence type="ECO:0000256" key="3">
    <source>
        <dbReference type="ARBA" id="ARBA00023212"/>
    </source>
</evidence>
<gene>
    <name evidence="6" type="ORF">SCF082_LOCUS40633</name>
</gene>
<keyword evidence="3" id="KW-0206">Cytoskeleton</keyword>
<dbReference type="Proteomes" id="UP001642464">
    <property type="component" value="Unassembled WGS sequence"/>
</dbReference>
<dbReference type="InterPro" id="IPR011989">
    <property type="entry name" value="ARM-like"/>
</dbReference>
<evidence type="ECO:0000313" key="6">
    <source>
        <dbReference type="EMBL" id="CAK9085821.1"/>
    </source>
</evidence>
<dbReference type="SUPFAM" id="SSF48371">
    <property type="entry name" value="ARM repeat"/>
    <property type="match status" value="1"/>
</dbReference>
<dbReference type="InterPro" id="IPR045110">
    <property type="entry name" value="XMAP215"/>
</dbReference>
<comment type="subcellular location">
    <subcellularLocation>
        <location evidence="1">Cytoplasm</location>
        <location evidence="1">Cytoskeleton</location>
    </subcellularLocation>
</comment>
<comment type="caution">
    <text evidence="6">The sequence shown here is derived from an EMBL/GenBank/DDBJ whole genome shotgun (WGS) entry which is preliminary data.</text>
</comment>
<dbReference type="InterPro" id="IPR048491">
    <property type="entry name" value="XMAP215_CLASP_TOG"/>
</dbReference>
<evidence type="ECO:0000256" key="1">
    <source>
        <dbReference type="ARBA" id="ARBA00004245"/>
    </source>
</evidence>
<evidence type="ECO:0000313" key="7">
    <source>
        <dbReference type="Proteomes" id="UP001642464"/>
    </source>
</evidence>
<keyword evidence="7" id="KW-1185">Reference proteome</keyword>
<feature type="compositionally biased region" description="Basic and acidic residues" evidence="4">
    <location>
        <begin position="606"/>
        <end position="617"/>
    </location>
</feature>
<dbReference type="PANTHER" id="PTHR12609">
    <property type="entry name" value="MICROTUBULE ASSOCIATED PROTEIN XMAP215"/>
    <property type="match status" value="1"/>
</dbReference>
<organism evidence="6 7">
    <name type="scientific">Durusdinium trenchii</name>
    <dbReference type="NCBI Taxonomy" id="1381693"/>
    <lineage>
        <taxon>Eukaryota</taxon>
        <taxon>Sar</taxon>
        <taxon>Alveolata</taxon>
        <taxon>Dinophyceae</taxon>
        <taxon>Suessiales</taxon>
        <taxon>Symbiodiniaceae</taxon>
        <taxon>Durusdinium</taxon>
    </lineage>
</organism>
<reference evidence="6 7" key="1">
    <citation type="submission" date="2024-02" db="EMBL/GenBank/DDBJ databases">
        <authorList>
            <person name="Chen Y."/>
            <person name="Shah S."/>
            <person name="Dougan E. K."/>
            <person name="Thang M."/>
            <person name="Chan C."/>
        </authorList>
    </citation>
    <scope>NUCLEOTIDE SEQUENCE [LARGE SCALE GENOMIC DNA]</scope>
</reference>
<sequence>MELAPEPLWEQGSLTGMADVTVERVVSEKVETNMPDAPVAGPALTSSGFSAPVPEHAEVEDFSSEPLAERLHARDLARRCSAYAELQAKMDAGNADTELWALCGASVDMALAESLPKAAPAKAVAAYLKHCPGLEAKTVLPWVRKLTEHKAIDKPKMQQLAPSVVLLIAEIAECPAVLQELTNCLNELDDSKKKSTGFLKKQIAFIIKLISQLLGDFGIKKMPPKLGYLSFVLKYVSDSDRGIREACYSVAIEMAAWLGDIGDLISPMDEPQKKEVAKRLEAAGGEQKSKPIRCYRGDAAAQHGDGARSSSKPAEKADDLFEKVDPFKKLPKGWCISAVPSMEKWKEKLQHLQVLSGVLEGPAERHLLAPHEGYGALVPTIQRMLKSESNIPLLTEVAKCMGLLASGLKKHFEKFARQLLPVALGRINDKSVWKPNCLVERVEQLLWSVPLEGLLEELPQHISSKSLFVKKEALNLLMRALELPQVLEVHPDAAQRFFAASSTLTLPLIDDSDHLVRQEAAKALSKLITQNPEAAFTVLDRVPPHRRAVFEEEHRKLCKEPLPERPGERPGTPTPLSPPLRRSPLKQRLHAVPVDSPLPLTATEKPISEKAEKEEQVRSLVPKAEGKENQQLPEVKESKDEAKKTDVPIETTPLIKQMAEEIRNLRSKAPSRRAIGQGAREVGEGGAAAGAGGHTLPWPAIGWCQAGETCRFSRRPGCYAHAPHAPAPATHSHPPREPPAPGATRRDAPAPGVGACGTATSQPGTAARALTPAAPRAFAVDTPGAFAVDTTRREPTPRRDGSVSRDMQLAVTPRHASPSRRPISYTPSYLMQDGDSMLGESVVPFQIALPRLPKQARQQKEKSQYWGPETIPSDHLSALREQWRSCVEEWLWRQMFSDRLEEQLAGLSHWQKQAEDYGHLILEADVLDMVLKWLTWTLGKWQVWKSILDVLLALLRTLESHDLALTDRETQILVPNIVERSGHNILAIRETMQELLRFCSILAPRTKMLPMILHGLCSKSKRSAACSMKALGEMLDRQTTLSLLRSQKDLGLVLKLTVDKDPEVRRCSVQTVALLSLHLDDDVFVKVCRGLPPLAKGPVQQAAFSLQELQDDRP</sequence>
<feature type="region of interest" description="Disordered" evidence="4">
    <location>
        <begin position="723"/>
        <end position="763"/>
    </location>
</feature>
<feature type="compositionally biased region" description="Low complexity" evidence="4">
    <location>
        <begin position="723"/>
        <end position="732"/>
    </location>
</feature>
<feature type="compositionally biased region" description="Basic and acidic residues" evidence="4">
    <location>
        <begin position="790"/>
        <end position="803"/>
    </location>
</feature>
<proteinExistence type="predicted"/>
<dbReference type="InterPro" id="IPR016024">
    <property type="entry name" value="ARM-type_fold"/>
</dbReference>
<evidence type="ECO:0000256" key="2">
    <source>
        <dbReference type="ARBA" id="ARBA00022490"/>
    </source>
</evidence>
<feature type="compositionally biased region" description="Basic and acidic residues" evidence="4">
    <location>
        <begin position="551"/>
        <end position="568"/>
    </location>
</feature>
<feature type="domain" description="TOG" evidence="5">
    <location>
        <begin position="48"/>
        <end position="289"/>
    </location>
</feature>
<evidence type="ECO:0000256" key="4">
    <source>
        <dbReference type="SAM" id="MobiDB-lite"/>
    </source>
</evidence>
<dbReference type="Gene3D" id="1.25.10.10">
    <property type="entry name" value="Leucine-rich Repeat Variant"/>
    <property type="match status" value="3"/>
</dbReference>
<dbReference type="Pfam" id="PF21041">
    <property type="entry name" value="XMAP215_CLASP_TOG"/>
    <property type="match status" value="1"/>
</dbReference>
<dbReference type="EMBL" id="CAXAMM010039351">
    <property type="protein sequence ID" value="CAK9085821.1"/>
    <property type="molecule type" value="Genomic_DNA"/>
</dbReference>
<accession>A0ABP0QF78</accession>
<feature type="region of interest" description="Disordered" evidence="4">
    <location>
        <begin position="790"/>
        <end position="824"/>
    </location>
</feature>
<feature type="compositionally biased region" description="Basic and acidic residues" evidence="4">
    <location>
        <begin position="624"/>
        <end position="645"/>
    </location>
</feature>
<dbReference type="SMART" id="SM01349">
    <property type="entry name" value="TOG"/>
    <property type="match status" value="2"/>
</dbReference>